<dbReference type="PROSITE" id="PS50928">
    <property type="entry name" value="ABC_TM1"/>
    <property type="match status" value="1"/>
</dbReference>
<dbReference type="RefSeq" id="WP_244642278.1">
    <property type="nucleotide sequence ID" value="NZ_BMGG01000012.1"/>
</dbReference>
<comment type="similarity">
    <text evidence="7">Belongs to the binding-protein-dependent transport system permease family.</text>
</comment>
<proteinExistence type="inferred from homology"/>
<keyword evidence="6 7" id="KW-0472">Membrane</keyword>
<dbReference type="GO" id="GO:0005886">
    <property type="term" value="C:plasma membrane"/>
    <property type="evidence" value="ECO:0007669"/>
    <property type="project" value="UniProtKB-SubCell"/>
</dbReference>
<dbReference type="PANTHER" id="PTHR30151">
    <property type="entry name" value="ALKANE SULFONATE ABC TRANSPORTER-RELATED, MEMBRANE SUBUNIT"/>
    <property type="match status" value="1"/>
</dbReference>
<sequence length="259" mass="26394">MSGLASRADRARGLCLPLGGLLVAEAAARISGLDSTTLAAPSAIAGAGARAALDGSLFAATAQTLGAAFAGLVIGVVLGLAAGIAFGLVRPLDRLMEVTVELIRPVPPVAIIPILIIVSGLGFRTEVTTVAFACIWPALILSRSAVRGVEPRLIEVSRALRLSPLARIGKIIMPSILPNIVVAVRLSVGFALIVAITVEMTANPVGLGYAMIEAQQALDPALMLAVLLWIGGIGWALNALLLLLAARVMGAAARQAPSP</sequence>
<evidence type="ECO:0000256" key="1">
    <source>
        <dbReference type="ARBA" id="ARBA00004651"/>
    </source>
</evidence>
<feature type="transmembrane region" description="Helical" evidence="7">
    <location>
        <begin position="176"/>
        <end position="202"/>
    </location>
</feature>
<dbReference type="CDD" id="cd06261">
    <property type="entry name" value="TM_PBP2"/>
    <property type="match status" value="1"/>
</dbReference>
<evidence type="ECO:0000256" key="4">
    <source>
        <dbReference type="ARBA" id="ARBA00022692"/>
    </source>
</evidence>
<feature type="transmembrane region" description="Helical" evidence="7">
    <location>
        <begin position="222"/>
        <end position="245"/>
    </location>
</feature>
<feature type="transmembrane region" description="Helical" evidence="7">
    <location>
        <begin position="67"/>
        <end position="90"/>
    </location>
</feature>
<evidence type="ECO:0000256" key="7">
    <source>
        <dbReference type="RuleBase" id="RU363032"/>
    </source>
</evidence>
<keyword evidence="3" id="KW-1003">Cell membrane</keyword>
<comment type="caution">
    <text evidence="9">The sequence shown here is derived from an EMBL/GenBank/DDBJ whole genome shotgun (WGS) entry which is preliminary data.</text>
</comment>
<evidence type="ECO:0000256" key="2">
    <source>
        <dbReference type="ARBA" id="ARBA00022448"/>
    </source>
</evidence>
<keyword evidence="4 7" id="KW-0812">Transmembrane</keyword>
<evidence type="ECO:0000259" key="8">
    <source>
        <dbReference type="PROSITE" id="PS50928"/>
    </source>
</evidence>
<accession>A0A916UY08</accession>
<keyword evidence="2 7" id="KW-0813">Transport</keyword>
<dbReference type="Gene3D" id="1.10.3720.10">
    <property type="entry name" value="MetI-like"/>
    <property type="match status" value="1"/>
</dbReference>
<dbReference type="SUPFAM" id="SSF161098">
    <property type="entry name" value="MetI-like"/>
    <property type="match status" value="1"/>
</dbReference>
<feature type="transmembrane region" description="Helical" evidence="7">
    <location>
        <begin position="102"/>
        <end position="123"/>
    </location>
</feature>
<evidence type="ECO:0000313" key="10">
    <source>
        <dbReference type="Proteomes" id="UP000637002"/>
    </source>
</evidence>
<comment type="subcellular location">
    <subcellularLocation>
        <location evidence="1 7">Cell membrane</location>
        <topology evidence="1 7">Multi-pass membrane protein</topology>
    </subcellularLocation>
</comment>
<gene>
    <name evidence="9" type="ORF">GCM10010994_57650</name>
</gene>
<dbReference type="PANTHER" id="PTHR30151:SF38">
    <property type="entry name" value="ALIPHATIC SULFONATES TRANSPORT PERMEASE PROTEIN SSUC-RELATED"/>
    <property type="match status" value="1"/>
</dbReference>
<dbReference type="InterPro" id="IPR035906">
    <property type="entry name" value="MetI-like_sf"/>
</dbReference>
<dbReference type="AlphaFoldDB" id="A0A916UY08"/>
<protein>
    <recommendedName>
        <fullName evidence="8">ABC transmembrane type-1 domain-containing protein</fullName>
    </recommendedName>
</protein>
<evidence type="ECO:0000313" key="9">
    <source>
        <dbReference type="EMBL" id="GGC92293.1"/>
    </source>
</evidence>
<evidence type="ECO:0000256" key="5">
    <source>
        <dbReference type="ARBA" id="ARBA00022989"/>
    </source>
</evidence>
<dbReference type="Pfam" id="PF00528">
    <property type="entry name" value="BPD_transp_1"/>
    <property type="match status" value="1"/>
</dbReference>
<keyword evidence="5 7" id="KW-1133">Transmembrane helix</keyword>
<keyword evidence="10" id="KW-1185">Reference proteome</keyword>
<evidence type="ECO:0000256" key="6">
    <source>
        <dbReference type="ARBA" id="ARBA00023136"/>
    </source>
</evidence>
<organism evidence="9 10">
    <name type="scientific">Chelatococcus reniformis</name>
    <dbReference type="NCBI Taxonomy" id="1494448"/>
    <lineage>
        <taxon>Bacteria</taxon>
        <taxon>Pseudomonadati</taxon>
        <taxon>Pseudomonadota</taxon>
        <taxon>Alphaproteobacteria</taxon>
        <taxon>Hyphomicrobiales</taxon>
        <taxon>Chelatococcaceae</taxon>
        <taxon>Chelatococcus</taxon>
    </lineage>
</organism>
<feature type="domain" description="ABC transmembrane type-1" evidence="8">
    <location>
        <begin position="61"/>
        <end position="245"/>
    </location>
</feature>
<dbReference type="Proteomes" id="UP000637002">
    <property type="component" value="Unassembled WGS sequence"/>
</dbReference>
<dbReference type="EMBL" id="BMGG01000012">
    <property type="protein sequence ID" value="GGC92293.1"/>
    <property type="molecule type" value="Genomic_DNA"/>
</dbReference>
<reference evidence="9" key="1">
    <citation type="journal article" date="2014" name="Int. J. Syst. Evol. Microbiol.">
        <title>Complete genome sequence of Corynebacterium casei LMG S-19264T (=DSM 44701T), isolated from a smear-ripened cheese.</title>
        <authorList>
            <consortium name="US DOE Joint Genome Institute (JGI-PGF)"/>
            <person name="Walter F."/>
            <person name="Albersmeier A."/>
            <person name="Kalinowski J."/>
            <person name="Ruckert C."/>
        </authorList>
    </citation>
    <scope>NUCLEOTIDE SEQUENCE</scope>
    <source>
        <strain evidence="9">CGMCC 1.12919</strain>
    </source>
</reference>
<dbReference type="InterPro" id="IPR000515">
    <property type="entry name" value="MetI-like"/>
</dbReference>
<name>A0A916UY08_9HYPH</name>
<reference evidence="9" key="2">
    <citation type="submission" date="2020-09" db="EMBL/GenBank/DDBJ databases">
        <authorList>
            <person name="Sun Q."/>
            <person name="Zhou Y."/>
        </authorList>
    </citation>
    <scope>NUCLEOTIDE SEQUENCE</scope>
    <source>
        <strain evidence="9">CGMCC 1.12919</strain>
    </source>
</reference>
<dbReference type="GO" id="GO:0055085">
    <property type="term" value="P:transmembrane transport"/>
    <property type="evidence" value="ECO:0007669"/>
    <property type="project" value="InterPro"/>
</dbReference>
<evidence type="ECO:0000256" key="3">
    <source>
        <dbReference type="ARBA" id="ARBA00022475"/>
    </source>
</evidence>